<evidence type="ECO:0000313" key="2">
    <source>
        <dbReference type="Proteomes" id="UP000008075"/>
    </source>
</evidence>
<protein>
    <submittedName>
        <fullName evidence="1">Uncharacterized protein</fullName>
    </submittedName>
</protein>
<dbReference type="EMBL" id="FN667742">
    <property type="protein sequence ID" value="CBJ92041.1"/>
    <property type="molecule type" value="Genomic_DNA"/>
</dbReference>
<dbReference type="AlphaFoldDB" id="D3VCK6"/>
<dbReference type="HOGENOM" id="CLU_3067737_0_0_6"/>
<reference evidence="1 2" key="1">
    <citation type="journal article" date="2011" name="PLoS ONE">
        <title>The entomopathogenic bacterial endosymbionts xenorhabdus and photorhabdus: convergent lifestyles from divergent genomes.</title>
        <authorList>
            <person name="Chaston J.M."/>
            <person name="Suen G."/>
            <person name="Tucker S.L."/>
            <person name="Andersen A.W."/>
            <person name="Bhasin A."/>
            <person name="Bode E."/>
            <person name="Bode H.B."/>
            <person name="Brachmann A.O."/>
            <person name="Cowles C.E."/>
            <person name="Cowles K.N."/>
            <person name="Darby C."/>
            <person name="de Leon L."/>
            <person name="Drace K."/>
            <person name="Du Z."/>
            <person name="Givaudan A."/>
            <person name="Herbert Tran E.E."/>
            <person name="Jewell K.A."/>
            <person name="Knack J.J."/>
            <person name="Krasomil-Osterfeld K.C."/>
            <person name="Kukor R."/>
            <person name="Lanois A."/>
            <person name="Latreille P."/>
            <person name="Leimgruber N.K."/>
            <person name="Lipke C.M."/>
            <person name="Liu R."/>
            <person name="Lu X."/>
            <person name="Martens E.C."/>
            <person name="Marri P.R."/>
            <person name="Medigue C."/>
            <person name="Menard M.L."/>
            <person name="Miller N.M."/>
            <person name="Morales-Soto N."/>
            <person name="Norton S."/>
            <person name="Ogier J.C."/>
            <person name="Orchard S.S."/>
            <person name="Park D."/>
            <person name="Park Y."/>
            <person name="Qurollo B.A."/>
            <person name="Sugar D.R."/>
            <person name="Richards G.R."/>
            <person name="Rouy Z."/>
            <person name="Slominski B."/>
            <person name="Slominski K."/>
            <person name="Snyder H."/>
            <person name="Tjaden B.C."/>
            <person name="van der Hoeven R."/>
            <person name="Welch R.D."/>
            <person name="Wheeler C."/>
            <person name="Xiang B."/>
            <person name="Barbazuk B."/>
            <person name="Gaudriault S."/>
            <person name="Goodner B."/>
            <person name="Slater S.C."/>
            <person name="Forst S."/>
            <person name="Goldman B.S."/>
            <person name="Goodrich-Blair H."/>
        </authorList>
    </citation>
    <scope>NUCLEOTIDE SEQUENCE [LARGE SCALE GENOMIC DNA]</scope>
    <source>
        <strain evidence="2">ATCC 19061 / DSM 3370 / CCUG 14189 / LMG 1036 / NCIMB 9965 / AN6</strain>
    </source>
</reference>
<gene>
    <name evidence="1" type="ordered locus">XNC1_4016</name>
</gene>
<proteinExistence type="predicted"/>
<dbReference type="STRING" id="406817.XNC1_4016"/>
<sequence length="58" mass="6529">MSIAQMTETATISLGHKSITDVISAENLRENKMKYTQQISGCCLKEIKKRRDKNPSSD</sequence>
<accession>D3VCK6</accession>
<dbReference type="Proteomes" id="UP000008075">
    <property type="component" value="Chromosome"/>
</dbReference>
<keyword evidence="2" id="KW-1185">Reference proteome</keyword>
<evidence type="ECO:0000313" key="1">
    <source>
        <dbReference type="EMBL" id="CBJ92041.1"/>
    </source>
</evidence>
<name>D3VCK6_XENNA</name>
<dbReference type="KEGG" id="xne:XNC1_4016"/>
<organism evidence="1 2">
    <name type="scientific">Xenorhabdus nematophila (strain ATCC 19061 / DSM 3370 / CCUG 14189 / LMG 1036 / NCIMB 9965 / AN6)</name>
    <dbReference type="NCBI Taxonomy" id="406817"/>
    <lineage>
        <taxon>Bacteria</taxon>
        <taxon>Pseudomonadati</taxon>
        <taxon>Pseudomonadota</taxon>
        <taxon>Gammaproteobacteria</taxon>
        <taxon>Enterobacterales</taxon>
        <taxon>Morganellaceae</taxon>
        <taxon>Xenorhabdus</taxon>
    </lineage>
</organism>